<name>A0ACC0PH64_RHOML</name>
<gene>
    <name evidence="1" type="ORF">RHMOL_Rhmol03G0231400</name>
</gene>
<comment type="caution">
    <text evidence="1">The sequence shown here is derived from an EMBL/GenBank/DDBJ whole genome shotgun (WGS) entry which is preliminary data.</text>
</comment>
<dbReference type="Proteomes" id="UP001062846">
    <property type="component" value="Chromosome 3"/>
</dbReference>
<reference evidence="1" key="1">
    <citation type="submission" date="2022-02" db="EMBL/GenBank/DDBJ databases">
        <title>Plant Genome Project.</title>
        <authorList>
            <person name="Zhang R.-G."/>
        </authorList>
    </citation>
    <scope>NUCLEOTIDE SEQUENCE</scope>
    <source>
        <strain evidence="1">AT1</strain>
    </source>
</reference>
<dbReference type="EMBL" id="CM046390">
    <property type="protein sequence ID" value="KAI8565057.1"/>
    <property type="molecule type" value="Genomic_DNA"/>
</dbReference>
<evidence type="ECO:0000313" key="2">
    <source>
        <dbReference type="Proteomes" id="UP001062846"/>
    </source>
</evidence>
<evidence type="ECO:0000313" key="1">
    <source>
        <dbReference type="EMBL" id="KAI8565057.1"/>
    </source>
</evidence>
<accession>A0ACC0PH64</accession>
<keyword evidence="2" id="KW-1185">Reference proteome</keyword>
<protein>
    <submittedName>
        <fullName evidence="1">Uncharacterized protein</fullName>
    </submittedName>
</protein>
<sequence length="103" mass="11109">MSQGGRCSGCCELFSLEGSGSGILQVQLRCSSYEPRGDAAVASVLRNWKGVLVDGRVGRAKVASPLLGELLAIRLACEMTQSTWDFKCLHRIGQPTSYQVKCD</sequence>
<proteinExistence type="predicted"/>
<organism evidence="1 2">
    <name type="scientific">Rhododendron molle</name>
    <name type="common">Chinese azalea</name>
    <name type="synonym">Azalea mollis</name>
    <dbReference type="NCBI Taxonomy" id="49168"/>
    <lineage>
        <taxon>Eukaryota</taxon>
        <taxon>Viridiplantae</taxon>
        <taxon>Streptophyta</taxon>
        <taxon>Embryophyta</taxon>
        <taxon>Tracheophyta</taxon>
        <taxon>Spermatophyta</taxon>
        <taxon>Magnoliopsida</taxon>
        <taxon>eudicotyledons</taxon>
        <taxon>Gunneridae</taxon>
        <taxon>Pentapetalae</taxon>
        <taxon>asterids</taxon>
        <taxon>Ericales</taxon>
        <taxon>Ericaceae</taxon>
        <taxon>Ericoideae</taxon>
        <taxon>Rhodoreae</taxon>
        <taxon>Rhododendron</taxon>
    </lineage>
</organism>